<dbReference type="InterPro" id="IPR006073">
    <property type="entry name" value="GTP-bd"/>
</dbReference>
<evidence type="ECO:0000256" key="7">
    <source>
        <dbReference type="PIRNR" id="PIRNR006230"/>
    </source>
</evidence>
<dbReference type="PIRSF" id="PIRSF006230">
    <property type="entry name" value="MG442"/>
    <property type="match status" value="1"/>
</dbReference>
<comment type="similarity">
    <text evidence="7">Belongs to the TRAFAC class YlqF/YawG GTPase family. MTG1 subfamily.</text>
</comment>
<evidence type="ECO:0000256" key="3">
    <source>
        <dbReference type="ARBA" id="ARBA00022741"/>
    </source>
</evidence>
<dbReference type="GO" id="GO:0003924">
    <property type="term" value="F:GTPase activity"/>
    <property type="evidence" value="ECO:0007669"/>
    <property type="project" value="TreeGrafter"/>
</dbReference>
<dbReference type="InterPro" id="IPR019991">
    <property type="entry name" value="GTP-bd_ribosome_bgen"/>
</dbReference>
<dbReference type="GO" id="GO:0005525">
    <property type="term" value="F:GTP binding"/>
    <property type="evidence" value="ECO:0007669"/>
    <property type="project" value="UniProtKB-KW"/>
</dbReference>
<keyword evidence="7" id="KW-0963">Cytoplasm</keyword>
<dbReference type="EMBL" id="PYAV01000001">
    <property type="protein sequence ID" value="PSL51171.1"/>
    <property type="molecule type" value="Genomic_DNA"/>
</dbReference>
<evidence type="ECO:0000256" key="1">
    <source>
        <dbReference type="ARBA" id="ARBA00014898"/>
    </source>
</evidence>
<keyword evidence="11" id="KW-1185">Reference proteome</keyword>
<feature type="binding site" evidence="8">
    <location>
        <begin position="130"/>
        <end position="135"/>
    </location>
    <ligand>
        <name>GTP</name>
        <dbReference type="ChEBI" id="CHEBI:37565"/>
    </ligand>
</feature>
<dbReference type="SUPFAM" id="SSF52540">
    <property type="entry name" value="P-loop containing nucleoside triphosphate hydrolases"/>
    <property type="match status" value="1"/>
</dbReference>
<dbReference type="Gene3D" id="3.40.50.300">
    <property type="entry name" value="P-loop containing nucleotide triphosphate hydrolases"/>
    <property type="match status" value="1"/>
</dbReference>
<comment type="function">
    <text evidence="7">Required for a late step of 50S ribosomal subunit assembly. Has GTPase activity.</text>
</comment>
<gene>
    <name evidence="10" type="ORF">B0H94_10181</name>
</gene>
<proteinExistence type="inferred from homology"/>
<dbReference type="Pfam" id="PF01926">
    <property type="entry name" value="MMR_HSR1"/>
    <property type="match status" value="1"/>
</dbReference>
<dbReference type="Proteomes" id="UP000242310">
    <property type="component" value="Unassembled WGS sequence"/>
</dbReference>
<comment type="caution">
    <text evidence="10">The sequence shown here is derived from an EMBL/GenBank/DDBJ whole genome shotgun (WGS) entry which is preliminary data.</text>
</comment>
<dbReference type="GO" id="GO:0042254">
    <property type="term" value="P:ribosome biogenesis"/>
    <property type="evidence" value="ECO:0007669"/>
    <property type="project" value="UniProtKB-KW"/>
</dbReference>
<evidence type="ECO:0000256" key="2">
    <source>
        <dbReference type="ARBA" id="ARBA00022517"/>
    </source>
</evidence>
<accession>A0A2P8HY48</accession>
<dbReference type="PRINTS" id="PR00326">
    <property type="entry name" value="GTP1OBG"/>
</dbReference>
<dbReference type="InterPro" id="IPR027417">
    <property type="entry name" value="P-loop_NTPase"/>
</dbReference>
<dbReference type="RefSeq" id="WP_106587255.1">
    <property type="nucleotide sequence ID" value="NZ_PYAV01000001.1"/>
</dbReference>
<feature type="domain" description="G" evidence="9">
    <location>
        <begin position="123"/>
        <end position="218"/>
    </location>
</feature>
<dbReference type="AlphaFoldDB" id="A0A2P8HY48"/>
<name>A0A2P8HY48_9BACI</name>
<feature type="binding site" evidence="8">
    <location>
        <position position="174"/>
    </location>
    <ligand>
        <name>GTP</name>
        <dbReference type="ChEBI" id="CHEBI:37565"/>
    </ligand>
</feature>
<reference evidence="10 11" key="1">
    <citation type="submission" date="2018-03" db="EMBL/GenBank/DDBJ databases">
        <title>Genomic Encyclopedia of Type Strains, Phase III (KMG-III): the genomes of soil and plant-associated and newly described type strains.</title>
        <authorList>
            <person name="Whitman W."/>
        </authorList>
    </citation>
    <scope>NUCLEOTIDE SEQUENCE [LARGE SCALE GENOMIC DNA]</scope>
    <source>
        <strain evidence="10 11">CGMCC 1.07653</strain>
    </source>
</reference>
<dbReference type="PANTHER" id="PTHR45782">
    <property type="entry name" value="MITOCHONDRIAL RIBOSOME-ASSOCIATED GTPASE 1"/>
    <property type="match status" value="1"/>
</dbReference>
<dbReference type="OrthoDB" id="9779790at2"/>
<dbReference type="Gene3D" id="1.10.1580.10">
    <property type="match status" value="1"/>
</dbReference>
<dbReference type="GO" id="GO:0006412">
    <property type="term" value="P:translation"/>
    <property type="evidence" value="ECO:0007669"/>
    <property type="project" value="TreeGrafter"/>
</dbReference>
<dbReference type="CDD" id="cd01856">
    <property type="entry name" value="YlqF"/>
    <property type="match status" value="1"/>
</dbReference>
<organism evidence="10 11">
    <name type="scientific">Salsuginibacillus halophilus</name>
    <dbReference type="NCBI Taxonomy" id="517424"/>
    <lineage>
        <taxon>Bacteria</taxon>
        <taxon>Bacillati</taxon>
        <taxon>Bacillota</taxon>
        <taxon>Bacilli</taxon>
        <taxon>Bacillales</taxon>
        <taxon>Bacillaceae</taxon>
        <taxon>Salsuginibacillus</taxon>
    </lineage>
</organism>
<evidence type="ECO:0000256" key="5">
    <source>
        <dbReference type="ARBA" id="ARBA00025021"/>
    </source>
</evidence>
<protein>
    <recommendedName>
        <fullName evidence="1 7">Ribosome biogenesis GTPase A</fullName>
    </recommendedName>
</protein>
<evidence type="ECO:0000256" key="8">
    <source>
        <dbReference type="PIRSR" id="PIRSR006230-1"/>
    </source>
</evidence>
<evidence type="ECO:0000259" key="9">
    <source>
        <dbReference type="Pfam" id="PF01926"/>
    </source>
</evidence>
<dbReference type="PANTHER" id="PTHR45782:SF4">
    <property type="entry name" value="MITOCHONDRIAL RIBOSOME-ASSOCIATED GTPASE 1"/>
    <property type="match status" value="1"/>
</dbReference>
<keyword evidence="4 7" id="KW-0342">GTP-binding</keyword>
<comment type="subcellular location">
    <subcellularLocation>
        <location evidence="7">Cytoplasm</location>
    </subcellularLocation>
</comment>
<dbReference type="InterPro" id="IPR023179">
    <property type="entry name" value="GTP-bd_ortho_bundle_sf"/>
</dbReference>
<evidence type="ECO:0000256" key="6">
    <source>
        <dbReference type="ARBA" id="ARBA00025856"/>
    </source>
</evidence>
<dbReference type="FunFam" id="3.40.50.300:FF:000590">
    <property type="entry name" value="Ribosome biogenesis GTPase A"/>
    <property type="match status" value="1"/>
</dbReference>
<evidence type="ECO:0000313" key="10">
    <source>
        <dbReference type="EMBL" id="PSL51171.1"/>
    </source>
</evidence>
<dbReference type="InterPro" id="IPR016478">
    <property type="entry name" value="GTPase_MTG1"/>
</dbReference>
<sequence length="293" mass="32913">MTIQWFPGHMAKANRELKENLGKIDVVIELVDARLPQASRNPMLNETAAGKPRVIAMMKTDLADPEVTKAWHAFFEERGETVVNVNAKHGKGLKDLLNTAVEVGKQTQARLIEKGVSPRAPRAMVIGVPNVGKSTLINQLINKKTANIGDTPGVTRQQQWLKVNQNLDLLDTPGILWPKFEYEDVGNKLALVKAIKEERFIAQDVALFLINILKERYPELLKDRYKLDEIPEDGVELFEAIGLKRGCLIRKGDVDFEKAAGVVLTDFRNEKLGKISLETPNDWKERLTEESEA</sequence>
<evidence type="ECO:0000313" key="11">
    <source>
        <dbReference type="Proteomes" id="UP000242310"/>
    </source>
</evidence>
<keyword evidence="3 7" id="KW-0547">Nucleotide-binding</keyword>
<dbReference type="CDD" id="cd00882">
    <property type="entry name" value="Ras_like_GTPase"/>
    <property type="match status" value="1"/>
</dbReference>
<comment type="subunit">
    <text evidence="6">Interacts with ctc. Interacts with the immature 50S ribosome subunit. 2 molecules of rbgA bind to one 50S subunit.</text>
</comment>
<dbReference type="NCBIfam" id="TIGR03596">
    <property type="entry name" value="GTPase_YlqF"/>
    <property type="match status" value="1"/>
</dbReference>
<comment type="function">
    <text evidence="5">Essential protein that is required for a late step of 50S ribosomal subunit assembly. Has GTPase activity that is stimulated by interaction with the immature 50S ribosome subunit. Binds to the 23S rRNA. Required for the association of ribosomal proteins rplP and rpmA with the large subunit.</text>
</comment>
<dbReference type="GO" id="GO:0005737">
    <property type="term" value="C:cytoplasm"/>
    <property type="evidence" value="ECO:0007669"/>
    <property type="project" value="UniProtKB-SubCell"/>
</dbReference>
<evidence type="ECO:0000256" key="4">
    <source>
        <dbReference type="ARBA" id="ARBA00023134"/>
    </source>
</evidence>
<keyword evidence="2" id="KW-0690">Ribosome biogenesis</keyword>